<dbReference type="InterPro" id="IPR028362">
    <property type="entry name" value="AlgI"/>
</dbReference>
<dbReference type="EMBL" id="UINC01001150">
    <property type="protein sequence ID" value="SUZ72536.1"/>
    <property type="molecule type" value="Genomic_DNA"/>
</dbReference>
<feature type="transmembrane region" description="Helical" evidence="9">
    <location>
        <begin position="78"/>
        <end position="99"/>
    </location>
</feature>
<comment type="subcellular location">
    <subcellularLocation>
        <location evidence="1">Cell membrane</location>
        <topology evidence="1">Multi-pass membrane protein</topology>
    </subcellularLocation>
</comment>
<dbReference type="GO" id="GO:0016746">
    <property type="term" value="F:acyltransferase activity"/>
    <property type="evidence" value="ECO:0007669"/>
    <property type="project" value="UniProtKB-KW"/>
</dbReference>
<proteinExistence type="inferred from homology"/>
<feature type="transmembrane region" description="Helical" evidence="9">
    <location>
        <begin position="323"/>
        <end position="344"/>
    </location>
</feature>
<protein>
    <submittedName>
        <fullName evidence="10">Uncharacterized protein</fullName>
    </submittedName>
</protein>
<evidence type="ECO:0000256" key="2">
    <source>
        <dbReference type="ARBA" id="ARBA00010323"/>
    </source>
</evidence>
<keyword evidence="7 9" id="KW-0472">Membrane</keyword>
<accession>A0A381PZP0</accession>
<feature type="transmembrane region" description="Helical" evidence="9">
    <location>
        <begin position="119"/>
        <end position="139"/>
    </location>
</feature>
<dbReference type="AlphaFoldDB" id="A0A381PZP0"/>
<feature type="transmembrane region" description="Helical" evidence="9">
    <location>
        <begin position="6"/>
        <end position="22"/>
    </location>
</feature>
<evidence type="ECO:0000256" key="3">
    <source>
        <dbReference type="ARBA" id="ARBA00022475"/>
    </source>
</evidence>
<keyword evidence="3" id="KW-1003">Cell membrane</keyword>
<dbReference type="InterPro" id="IPR051085">
    <property type="entry name" value="MB_O-acyltransferase"/>
</dbReference>
<dbReference type="InterPro" id="IPR024194">
    <property type="entry name" value="Ac/AlaTfrase_AlgI/DltB"/>
</dbReference>
<dbReference type="GO" id="GO:0005886">
    <property type="term" value="C:plasma membrane"/>
    <property type="evidence" value="ECO:0007669"/>
    <property type="project" value="UniProtKB-SubCell"/>
</dbReference>
<organism evidence="10">
    <name type="scientific">marine metagenome</name>
    <dbReference type="NCBI Taxonomy" id="408172"/>
    <lineage>
        <taxon>unclassified sequences</taxon>
        <taxon>metagenomes</taxon>
        <taxon>ecological metagenomes</taxon>
    </lineage>
</organism>
<dbReference type="PIRSF" id="PIRSF016636">
    <property type="entry name" value="AlgI_DltB"/>
    <property type="match status" value="1"/>
</dbReference>
<feature type="transmembrane region" description="Helical" evidence="9">
    <location>
        <begin position="50"/>
        <end position="66"/>
    </location>
</feature>
<evidence type="ECO:0000256" key="4">
    <source>
        <dbReference type="ARBA" id="ARBA00022679"/>
    </source>
</evidence>
<sequence length="462" mass="51961">MLFPTFAFGLFFVIVFVLNWLTRPHPIVWRVVIFGSSLFFYGWWNWRFVILLLWAIGSNWFAGNKIDRCRQLGLQDGIRAWTTVAIASDLALLGVFKYYDFFAVELSNLLGIGTALPLLELTLPVGISFFTFQAMSYIIDLRRGVIQPMKPLDFAVYLSFFPQLVAGPIVRASEMAPQIANRPDPRQVPSAEAFHLILRGLFKKVVVSSWLASNLVEDVFADPEAHSGLDALFAVYGYAIQIYADFSGYTDIAIGVALLLGFRFPLNFDQPYRALSLRDFWRRWHITLSSWLRDYLYIPLGGNRGQTGDLYRNLLITMLLGGLWHGSTWNFVIWGAIHGVALVIERSLPIHRIHPLGRWAITFHVVCFAWIFFRADSFSGAWEVLSAIATPSGDTKQLNVALILLIFAAIGAQFITKSASARLASWMSSRPTLLQGIAFGIGLVAIDLLGPDGIAPFIYFQF</sequence>
<gene>
    <name evidence="10" type="ORF">METZ01_LOCUS25390</name>
</gene>
<evidence type="ECO:0000256" key="9">
    <source>
        <dbReference type="SAM" id="Phobius"/>
    </source>
</evidence>
<dbReference type="Pfam" id="PF03062">
    <property type="entry name" value="MBOAT"/>
    <property type="match status" value="1"/>
</dbReference>
<keyword evidence="6 9" id="KW-1133">Transmembrane helix</keyword>
<dbReference type="PANTHER" id="PTHR13285">
    <property type="entry name" value="ACYLTRANSFERASE"/>
    <property type="match status" value="1"/>
</dbReference>
<dbReference type="GO" id="GO:0042121">
    <property type="term" value="P:alginic acid biosynthetic process"/>
    <property type="evidence" value="ECO:0007669"/>
    <property type="project" value="InterPro"/>
</dbReference>
<evidence type="ECO:0000256" key="7">
    <source>
        <dbReference type="ARBA" id="ARBA00023136"/>
    </source>
</evidence>
<feature type="transmembrane region" description="Helical" evidence="9">
    <location>
        <begin position="437"/>
        <end position="460"/>
    </location>
</feature>
<name>A0A381PZP0_9ZZZZ</name>
<dbReference type="InterPro" id="IPR004299">
    <property type="entry name" value="MBOAT_fam"/>
</dbReference>
<evidence type="ECO:0000256" key="6">
    <source>
        <dbReference type="ARBA" id="ARBA00022989"/>
    </source>
</evidence>
<dbReference type="PIRSF" id="PIRSF500217">
    <property type="entry name" value="AlgI"/>
    <property type="match status" value="1"/>
</dbReference>
<keyword evidence="4" id="KW-0808">Transferase</keyword>
<keyword evidence="5 9" id="KW-0812">Transmembrane</keyword>
<dbReference type="PANTHER" id="PTHR13285:SF23">
    <property type="entry name" value="TEICHOIC ACID D-ALANYLTRANSFERASE"/>
    <property type="match status" value="1"/>
</dbReference>
<evidence type="ECO:0000256" key="5">
    <source>
        <dbReference type="ARBA" id="ARBA00022692"/>
    </source>
</evidence>
<evidence type="ECO:0000256" key="1">
    <source>
        <dbReference type="ARBA" id="ARBA00004651"/>
    </source>
</evidence>
<feature type="transmembrane region" description="Helical" evidence="9">
    <location>
        <begin position="398"/>
        <end position="416"/>
    </location>
</feature>
<keyword evidence="8" id="KW-0012">Acyltransferase</keyword>
<comment type="similarity">
    <text evidence="2">Belongs to the membrane-bound acyltransferase family.</text>
</comment>
<reference evidence="10" key="1">
    <citation type="submission" date="2018-05" db="EMBL/GenBank/DDBJ databases">
        <authorList>
            <person name="Lanie J.A."/>
            <person name="Ng W.-L."/>
            <person name="Kazmierczak K.M."/>
            <person name="Andrzejewski T.M."/>
            <person name="Davidsen T.M."/>
            <person name="Wayne K.J."/>
            <person name="Tettelin H."/>
            <person name="Glass J.I."/>
            <person name="Rusch D."/>
            <person name="Podicherti R."/>
            <person name="Tsui H.-C.T."/>
            <person name="Winkler M.E."/>
        </authorList>
    </citation>
    <scope>NUCLEOTIDE SEQUENCE</scope>
</reference>
<evidence type="ECO:0000313" key="10">
    <source>
        <dbReference type="EMBL" id="SUZ72536.1"/>
    </source>
</evidence>
<feature type="transmembrane region" description="Helical" evidence="9">
    <location>
        <begin position="356"/>
        <end position="373"/>
    </location>
</feature>
<evidence type="ECO:0000256" key="8">
    <source>
        <dbReference type="ARBA" id="ARBA00023315"/>
    </source>
</evidence>